<dbReference type="SUPFAM" id="SSF48371">
    <property type="entry name" value="ARM repeat"/>
    <property type="match status" value="2"/>
</dbReference>
<dbReference type="Gene3D" id="1.25.10.10">
    <property type="entry name" value="Leucine-rich Repeat Variant"/>
    <property type="match status" value="1"/>
</dbReference>
<dbReference type="Pfam" id="PF11701">
    <property type="entry name" value="UNC45-central"/>
    <property type="match status" value="1"/>
</dbReference>
<reference evidence="4 5" key="1">
    <citation type="journal article" date="2011" name="Proc. Natl. Acad. Sci. U.S.A.">
        <title>Comparative genomics of xylose-fermenting fungi for enhanced biofuel production.</title>
        <authorList>
            <person name="Wohlbach D.J."/>
            <person name="Kuo A."/>
            <person name="Sato T.K."/>
            <person name="Potts K.M."/>
            <person name="Salamov A.A."/>
            <person name="LaButti K.M."/>
            <person name="Sun H."/>
            <person name="Clum A."/>
            <person name="Pangilinan J.L."/>
            <person name="Lindquist E.A."/>
            <person name="Lucas S."/>
            <person name="Lapidus A."/>
            <person name="Jin M."/>
            <person name="Gunawan C."/>
            <person name="Balan V."/>
            <person name="Dale B.E."/>
            <person name="Jeffries T.W."/>
            <person name="Zinkel R."/>
            <person name="Barry K.W."/>
            <person name="Grigoriev I.V."/>
            <person name="Gasch A.P."/>
        </authorList>
    </citation>
    <scope>NUCLEOTIDE SEQUENCE [LARGE SCALE GENOMIC DNA]</scope>
    <source>
        <strain evidence="5">NRRL Y-27907 / 11-Y1</strain>
    </source>
</reference>
<name>G3AMP2_SPAPN</name>
<sequence>MSQELSDKVSDLSISDNDTLNQFESITPLTEQEQVDLHDKVTKLSQNPQTSKAIYELIINDSSKFLHSLKRIHDTSGVIVTHTIQSTTGSDKIVDNLLSCIRAILKNDTDPESRSYYLGVYSSLVNHFQISNPQHLNLFLTFANSDAALHRSILVLVIQNLKLEKEKTSEIIKEYLEVVCDEKYLDKESFLNFLIVLEMCFPLLPEVCAGVYGDDKTKQHIMSKMELAPDLESMRYILKLIDSSCIVETCRNVNVTNYFQFLVQGCSFKNDQIKVLSSLNLVKLWKFIDAKKKSNDLITTKYLADILISYLKSHTDEYTEYAIEGLMYLTLYWEVRQLLRMDVELIEQLLEKLQQSSTETKDHHVQAFNFPVQYSILSIFANLTKMKDINDTTQQNTANLLKNVATPTSRSENAKEDQNEIKLFNEELLTKYKILDKITKLKTIKGASSHNALNQVMKIIYHFSPQDKLMRVELVKQGAINIVISFLLNSTTVDHKGSIVSSLPNSDNPELIETRVFALRSLARMLIAVDPHLSFKKYDIKTTIPLLKELLGPDISKYTGNVLTNESYLHDMTALDKFESLLALTNIASNASPELKKYIIAQTFDSFLVNFIVEFDDVRIQQASWELIANMITEPILLAKFFNIQQTENKKRLDLVVTLLNSKNVKLQCILAGLLVNATEFDMICEVLVTSEFDHLIGIITEILGGQTNEDDLILPIAYLLVNLVYGAANTSETLLTNLASNTKLKESIAQVLKVVKNREILQPILEVMKMIKFK</sequence>
<organism evidence="5">
    <name type="scientific">Spathaspora passalidarum (strain NRRL Y-27907 / 11-Y1)</name>
    <dbReference type="NCBI Taxonomy" id="619300"/>
    <lineage>
        <taxon>Eukaryota</taxon>
        <taxon>Fungi</taxon>
        <taxon>Dikarya</taxon>
        <taxon>Ascomycota</taxon>
        <taxon>Saccharomycotina</taxon>
        <taxon>Pichiomycetes</taxon>
        <taxon>Debaryomycetaceae</taxon>
        <taxon>Spathaspora</taxon>
    </lineage>
</organism>
<dbReference type="OMA" id="CIDENVR"/>
<dbReference type="KEGG" id="spaa:SPAPADRAFT_151669"/>
<evidence type="ECO:0000313" key="4">
    <source>
        <dbReference type="EMBL" id="EGW33486.1"/>
    </source>
</evidence>
<dbReference type="eggNOG" id="KOG4151">
    <property type="taxonomic scope" value="Eukaryota"/>
</dbReference>
<protein>
    <recommendedName>
        <fullName evidence="3">UNC-45/Cro1/She4 central domain-containing protein</fullName>
    </recommendedName>
</protein>
<dbReference type="InterPro" id="IPR011989">
    <property type="entry name" value="ARM-like"/>
</dbReference>
<dbReference type="GO" id="GO:0051879">
    <property type="term" value="F:Hsp90 protein binding"/>
    <property type="evidence" value="ECO:0007669"/>
    <property type="project" value="TreeGrafter"/>
</dbReference>
<comment type="subcellular location">
    <subcellularLocation>
        <location evidence="1">Cytoplasm</location>
    </subcellularLocation>
</comment>
<dbReference type="PANTHER" id="PTHR45994">
    <property type="entry name" value="FI21225P1"/>
    <property type="match status" value="1"/>
</dbReference>
<proteinExistence type="predicted"/>
<gene>
    <name evidence="4" type="ORF">SPAPADRAFT_151669</name>
</gene>
<dbReference type="Gene3D" id="1.25.10.100">
    <property type="match status" value="1"/>
</dbReference>
<dbReference type="InParanoid" id="G3AMP2"/>
<dbReference type="RefSeq" id="XP_007375001.1">
    <property type="nucleotide sequence ID" value="XM_007374939.1"/>
</dbReference>
<evidence type="ECO:0000256" key="1">
    <source>
        <dbReference type="ARBA" id="ARBA00004496"/>
    </source>
</evidence>
<keyword evidence="5" id="KW-1185">Reference proteome</keyword>
<keyword evidence="2" id="KW-0963">Cytoplasm</keyword>
<dbReference type="PANTHER" id="PTHR45994:SF1">
    <property type="entry name" value="FI21225P1"/>
    <property type="match status" value="1"/>
</dbReference>
<dbReference type="AlphaFoldDB" id="G3AMP2"/>
<dbReference type="InterPro" id="IPR016024">
    <property type="entry name" value="ARM-type_fold"/>
</dbReference>
<evidence type="ECO:0000313" key="5">
    <source>
        <dbReference type="Proteomes" id="UP000000709"/>
    </source>
</evidence>
<dbReference type="GO" id="GO:0005737">
    <property type="term" value="C:cytoplasm"/>
    <property type="evidence" value="ECO:0007669"/>
    <property type="project" value="UniProtKB-SubCell"/>
</dbReference>
<evidence type="ECO:0000256" key="2">
    <source>
        <dbReference type="ARBA" id="ARBA00022490"/>
    </source>
</evidence>
<dbReference type="GeneID" id="18870901"/>
<dbReference type="EMBL" id="GL996501">
    <property type="protein sequence ID" value="EGW33486.1"/>
    <property type="molecule type" value="Genomic_DNA"/>
</dbReference>
<dbReference type="HOGENOM" id="CLU_357916_0_0_1"/>
<dbReference type="FunCoup" id="G3AMP2">
    <property type="interactions" value="116"/>
</dbReference>
<dbReference type="STRING" id="619300.G3AMP2"/>
<feature type="domain" description="UNC-45/Cro1/She4 central" evidence="3">
    <location>
        <begin position="134"/>
        <end position="284"/>
    </location>
</feature>
<dbReference type="Proteomes" id="UP000000709">
    <property type="component" value="Unassembled WGS sequence"/>
</dbReference>
<evidence type="ECO:0000259" key="3">
    <source>
        <dbReference type="Pfam" id="PF11701"/>
    </source>
</evidence>
<accession>G3AMP2</accession>
<dbReference type="InterPro" id="IPR024660">
    <property type="entry name" value="UCS_central_dom"/>
</dbReference>
<dbReference type="OrthoDB" id="5574718at2759"/>